<feature type="domain" description="Phosphoribosyltransferase" evidence="3">
    <location>
        <begin position="132"/>
        <end position="280"/>
    </location>
</feature>
<dbReference type="EMBL" id="JACORU010000007">
    <property type="protein sequence ID" value="MBC5766601.1"/>
    <property type="molecule type" value="Genomic_DNA"/>
</dbReference>
<dbReference type="GO" id="GO:0006015">
    <property type="term" value="P:5-phosphoribose 1-diphosphate biosynthetic process"/>
    <property type="evidence" value="ECO:0007669"/>
    <property type="project" value="TreeGrafter"/>
</dbReference>
<comment type="caution">
    <text evidence="5">The sequence shown here is derived from an EMBL/GenBank/DDBJ whole genome shotgun (WGS) entry which is preliminary data.</text>
</comment>
<evidence type="ECO:0000259" key="4">
    <source>
        <dbReference type="Pfam" id="PF13793"/>
    </source>
</evidence>
<dbReference type="SMART" id="SM01400">
    <property type="entry name" value="Pribosyltran_N"/>
    <property type="match status" value="1"/>
</dbReference>
<feature type="domain" description="Ribose-phosphate pyrophosphokinase N-terminal" evidence="4">
    <location>
        <begin position="2"/>
        <end position="113"/>
    </location>
</feature>
<evidence type="ECO:0000256" key="2">
    <source>
        <dbReference type="RuleBase" id="RU004324"/>
    </source>
</evidence>
<sequence length="294" mass="31206">MLIVTLPGGTHIATALAAELGAETSDLASHHFPDGEHLVRLLADVNGRDVVFAGSIHPADEKTLPLLFAAETARELGAKRIGLVTPYLPYMRQDARFRPGEAITSISYARLLSGCLDFLVTVDPHLHRWHSLSQIYTIPTEVVAAAPAIAQWVKANVTNPLLVGPDEESRQWAAEVARLAGAPCTVLTKQRRGDRDVSVTLEDATHAAGHTPVLVDDIISTGRTIAAAAQALKRLGLSAPLCVAVHAVFADDAVDAMTVAGVQRVVTCDTIPHPTNAIPVAHLVAPALRRMLAA</sequence>
<comment type="similarity">
    <text evidence="2">Belongs to the ribose-phosphate pyrophosphokinase family.</text>
</comment>
<evidence type="ECO:0000256" key="1">
    <source>
        <dbReference type="ARBA" id="ARBA00022727"/>
    </source>
</evidence>
<dbReference type="Pfam" id="PF00156">
    <property type="entry name" value="Pribosyltran"/>
    <property type="match status" value="1"/>
</dbReference>
<dbReference type="RefSeq" id="WP_187083090.1">
    <property type="nucleotide sequence ID" value="NZ_JACORU010000007.1"/>
</dbReference>
<dbReference type="InterPro" id="IPR005946">
    <property type="entry name" value="Rib-P_diPkinase"/>
</dbReference>
<evidence type="ECO:0000259" key="3">
    <source>
        <dbReference type="Pfam" id="PF00156"/>
    </source>
</evidence>
<dbReference type="AlphaFoldDB" id="A0A923MBR1"/>
<dbReference type="NCBIfam" id="NF005537">
    <property type="entry name" value="PRK07199.1"/>
    <property type="match status" value="1"/>
</dbReference>
<dbReference type="NCBIfam" id="TIGR01251">
    <property type="entry name" value="ribP_PPkin"/>
    <property type="match status" value="1"/>
</dbReference>
<evidence type="ECO:0000313" key="5">
    <source>
        <dbReference type="EMBL" id="MBC5766601.1"/>
    </source>
</evidence>
<dbReference type="SUPFAM" id="SSF53271">
    <property type="entry name" value="PRTase-like"/>
    <property type="match status" value="2"/>
</dbReference>
<dbReference type="PANTHER" id="PTHR10210:SF41">
    <property type="entry name" value="RIBOSE-PHOSPHATE PYROPHOSPHOKINASE 1, CHLOROPLASTIC"/>
    <property type="match status" value="1"/>
</dbReference>
<dbReference type="GO" id="GO:0000287">
    <property type="term" value="F:magnesium ion binding"/>
    <property type="evidence" value="ECO:0007669"/>
    <property type="project" value="InterPro"/>
</dbReference>
<dbReference type="GO" id="GO:0004749">
    <property type="term" value="F:ribose phosphate diphosphokinase activity"/>
    <property type="evidence" value="ECO:0007669"/>
    <property type="project" value="TreeGrafter"/>
</dbReference>
<dbReference type="Proteomes" id="UP000596827">
    <property type="component" value="Unassembled WGS sequence"/>
</dbReference>
<proteinExistence type="inferred from homology"/>
<dbReference type="PANTHER" id="PTHR10210">
    <property type="entry name" value="RIBOSE-PHOSPHATE DIPHOSPHOKINASE FAMILY MEMBER"/>
    <property type="match status" value="1"/>
</dbReference>
<dbReference type="InterPro" id="IPR029099">
    <property type="entry name" value="Pribosyltran_N"/>
</dbReference>
<evidence type="ECO:0000313" key="6">
    <source>
        <dbReference type="Proteomes" id="UP000596827"/>
    </source>
</evidence>
<protein>
    <submittedName>
        <fullName evidence="5">Ribose-phosphate pyrophosphokinase</fullName>
    </submittedName>
</protein>
<keyword evidence="1 2" id="KW-0545">Nucleotide biosynthesis</keyword>
<accession>A0A923MBR1</accession>
<reference evidence="5" key="1">
    <citation type="submission" date="2020-08" db="EMBL/GenBank/DDBJ databases">
        <title>Ramlibacter sp. GTP1 16S ribosomal RNA gene genome sequencing and assembly.</title>
        <authorList>
            <person name="Kang M."/>
        </authorList>
    </citation>
    <scope>NUCLEOTIDE SEQUENCE</scope>
    <source>
        <strain evidence="5">GTP1</strain>
    </source>
</reference>
<gene>
    <name evidence="5" type="ORF">H8R02_19185</name>
</gene>
<dbReference type="GO" id="GO:0002189">
    <property type="term" value="C:ribose phosphate diphosphokinase complex"/>
    <property type="evidence" value="ECO:0007669"/>
    <property type="project" value="TreeGrafter"/>
</dbReference>
<dbReference type="CDD" id="cd06223">
    <property type="entry name" value="PRTases_typeI"/>
    <property type="match status" value="1"/>
</dbReference>
<dbReference type="Gene3D" id="3.40.50.2020">
    <property type="match status" value="2"/>
</dbReference>
<dbReference type="InterPro" id="IPR000836">
    <property type="entry name" value="PRTase_dom"/>
</dbReference>
<dbReference type="GO" id="GO:0006164">
    <property type="term" value="P:purine nucleotide biosynthetic process"/>
    <property type="evidence" value="ECO:0007669"/>
    <property type="project" value="TreeGrafter"/>
</dbReference>
<dbReference type="InterPro" id="IPR029057">
    <property type="entry name" value="PRTase-like"/>
</dbReference>
<dbReference type="Pfam" id="PF13793">
    <property type="entry name" value="Pribosyltran_N"/>
    <property type="match status" value="1"/>
</dbReference>
<organism evidence="5 6">
    <name type="scientific">Ramlibacter albus</name>
    <dbReference type="NCBI Taxonomy" id="2079448"/>
    <lineage>
        <taxon>Bacteria</taxon>
        <taxon>Pseudomonadati</taxon>
        <taxon>Pseudomonadota</taxon>
        <taxon>Betaproteobacteria</taxon>
        <taxon>Burkholderiales</taxon>
        <taxon>Comamonadaceae</taxon>
        <taxon>Ramlibacter</taxon>
    </lineage>
</organism>
<dbReference type="GO" id="GO:0005737">
    <property type="term" value="C:cytoplasm"/>
    <property type="evidence" value="ECO:0007669"/>
    <property type="project" value="TreeGrafter"/>
</dbReference>
<keyword evidence="6" id="KW-1185">Reference proteome</keyword>
<name>A0A923MBR1_9BURK</name>